<dbReference type="Proteomes" id="UP000281553">
    <property type="component" value="Unassembled WGS sequence"/>
</dbReference>
<organism evidence="1 2">
    <name type="scientific">Dibothriocephalus latus</name>
    <name type="common">Fish tapeworm</name>
    <name type="synonym">Diphyllobothrium latum</name>
    <dbReference type="NCBI Taxonomy" id="60516"/>
    <lineage>
        <taxon>Eukaryota</taxon>
        <taxon>Metazoa</taxon>
        <taxon>Spiralia</taxon>
        <taxon>Lophotrochozoa</taxon>
        <taxon>Platyhelminthes</taxon>
        <taxon>Cestoda</taxon>
        <taxon>Eucestoda</taxon>
        <taxon>Diphyllobothriidea</taxon>
        <taxon>Diphyllobothriidae</taxon>
        <taxon>Dibothriocephalus</taxon>
    </lineage>
</organism>
<protein>
    <submittedName>
        <fullName evidence="1">Uncharacterized protein</fullName>
    </submittedName>
</protein>
<accession>A0A3P7MU66</accession>
<gene>
    <name evidence="1" type="ORF">DILT_LOCUS16188</name>
</gene>
<dbReference type="AlphaFoldDB" id="A0A3P7MU66"/>
<proteinExistence type="predicted"/>
<evidence type="ECO:0000313" key="2">
    <source>
        <dbReference type="Proteomes" id="UP000281553"/>
    </source>
</evidence>
<keyword evidence="2" id="KW-1185">Reference proteome</keyword>
<dbReference type="EMBL" id="UYRU01083458">
    <property type="protein sequence ID" value="VDN33245.1"/>
    <property type="molecule type" value="Genomic_DNA"/>
</dbReference>
<sequence>MVCVLVVAAAKSCARYSPPPMRRISPAWVTYTDRES</sequence>
<reference evidence="1 2" key="1">
    <citation type="submission" date="2018-11" db="EMBL/GenBank/DDBJ databases">
        <authorList>
            <consortium name="Pathogen Informatics"/>
        </authorList>
    </citation>
    <scope>NUCLEOTIDE SEQUENCE [LARGE SCALE GENOMIC DNA]</scope>
</reference>
<name>A0A3P7MU66_DIBLA</name>
<evidence type="ECO:0000313" key="1">
    <source>
        <dbReference type="EMBL" id="VDN33245.1"/>
    </source>
</evidence>